<organism evidence="1">
    <name type="scientific">Rhizophora mucronata</name>
    <name type="common">Asiatic mangrove</name>
    <dbReference type="NCBI Taxonomy" id="61149"/>
    <lineage>
        <taxon>Eukaryota</taxon>
        <taxon>Viridiplantae</taxon>
        <taxon>Streptophyta</taxon>
        <taxon>Embryophyta</taxon>
        <taxon>Tracheophyta</taxon>
        <taxon>Spermatophyta</taxon>
        <taxon>Magnoliopsida</taxon>
        <taxon>eudicotyledons</taxon>
        <taxon>Gunneridae</taxon>
        <taxon>Pentapetalae</taxon>
        <taxon>rosids</taxon>
        <taxon>fabids</taxon>
        <taxon>Malpighiales</taxon>
        <taxon>Rhizophoraceae</taxon>
        <taxon>Rhizophora</taxon>
    </lineage>
</organism>
<name>A0A2P2NN21_RHIMU</name>
<evidence type="ECO:0000313" key="1">
    <source>
        <dbReference type="EMBL" id="MBX43865.1"/>
    </source>
</evidence>
<dbReference type="EMBL" id="GGEC01063381">
    <property type="protein sequence ID" value="MBX43865.1"/>
    <property type="molecule type" value="Transcribed_RNA"/>
</dbReference>
<sequence length="53" mass="6365">MYYSRNEICNSMGIRLSVRLFLSLVSSERSVTNYDQARCYWLWLVFVTEISTY</sequence>
<accession>A0A2P2NN21</accession>
<dbReference type="AlphaFoldDB" id="A0A2P2NN21"/>
<protein>
    <submittedName>
        <fullName evidence="1">Uncharacterized protein</fullName>
    </submittedName>
</protein>
<proteinExistence type="predicted"/>
<reference evidence="1" key="1">
    <citation type="submission" date="2018-02" db="EMBL/GenBank/DDBJ databases">
        <title>Rhizophora mucronata_Transcriptome.</title>
        <authorList>
            <person name="Meera S.P."/>
            <person name="Sreeshan A."/>
            <person name="Augustine A."/>
        </authorList>
    </citation>
    <scope>NUCLEOTIDE SEQUENCE</scope>
    <source>
        <tissue evidence="1">Leaf</tissue>
    </source>
</reference>